<reference evidence="2 3" key="1">
    <citation type="submission" date="2016-10" db="EMBL/GenBank/DDBJ databases">
        <authorList>
            <person name="de Groot N.N."/>
        </authorList>
    </citation>
    <scope>NUCLEOTIDE SEQUENCE [LARGE SCALE GENOMIC DNA]</scope>
    <source>
        <strain evidence="2 3">KH1P1</strain>
    </source>
</reference>
<dbReference type="EMBL" id="FOIL01000042">
    <property type="protein sequence ID" value="SET77549.1"/>
    <property type="molecule type" value="Genomic_DNA"/>
</dbReference>
<dbReference type="Pfam" id="PF00583">
    <property type="entry name" value="Acetyltransf_1"/>
    <property type="match status" value="1"/>
</dbReference>
<accession>A0A1I0H1Z9</accession>
<dbReference type="AlphaFoldDB" id="A0A1I0H1Z9"/>
<feature type="domain" description="N-acetyltransferase" evidence="1">
    <location>
        <begin position="3"/>
        <end position="166"/>
    </location>
</feature>
<dbReference type="RefSeq" id="WP_074650072.1">
    <property type="nucleotide sequence ID" value="NZ_FOIL01000042.1"/>
</dbReference>
<proteinExistence type="predicted"/>
<gene>
    <name evidence="2" type="ORF">SAMN04487771_104213</name>
</gene>
<dbReference type="SUPFAM" id="SSF55729">
    <property type="entry name" value="Acyl-CoA N-acyltransferases (Nat)"/>
    <property type="match status" value="1"/>
</dbReference>
<keyword evidence="3" id="KW-1185">Reference proteome</keyword>
<name>A0A1I0H1Z9_9FIRM</name>
<evidence type="ECO:0000313" key="3">
    <source>
        <dbReference type="Proteomes" id="UP000199820"/>
    </source>
</evidence>
<dbReference type="InterPro" id="IPR016181">
    <property type="entry name" value="Acyl_CoA_acyltransferase"/>
</dbReference>
<dbReference type="PROSITE" id="PS51186">
    <property type="entry name" value="GNAT"/>
    <property type="match status" value="1"/>
</dbReference>
<sequence>MGFELNKIENKDLSVFKHDMQEAFQLGAAAWEEDLDEEILPESHIDRSLNAKGSIVYKAVVDGKFLGGAIVVINGSHGHLDFLYVKSGIQSKGIGQQIWNSIEVMHPEVILWETCTPYFDVRNLHFYINCCGFSAVEFYNPKHMDPDAPNGDDGKDLFFRFEKYIKRDK</sequence>
<organism evidence="2 3">
    <name type="scientific">[Clostridium] aminophilum</name>
    <dbReference type="NCBI Taxonomy" id="1526"/>
    <lineage>
        <taxon>Bacteria</taxon>
        <taxon>Bacillati</taxon>
        <taxon>Bacillota</taxon>
        <taxon>Clostridia</taxon>
        <taxon>Lachnospirales</taxon>
        <taxon>Lachnospiraceae</taxon>
    </lineage>
</organism>
<dbReference type="GO" id="GO:0016747">
    <property type="term" value="F:acyltransferase activity, transferring groups other than amino-acyl groups"/>
    <property type="evidence" value="ECO:0007669"/>
    <property type="project" value="InterPro"/>
</dbReference>
<evidence type="ECO:0000313" key="2">
    <source>
        <dbReference type="EMBL" id="SET77549.1"/>
    </source>
</evidence>
<dbReference type="Gene3D" id="3.40.630.30">
    <property type="match status" value="1"/>
</dbReference>
<dbReference type="Proteomes" id="UP000199820">
    <property type="component" value="Unassembled WGS sequence"/>
</dbReference>
<dbReference type="InterPro" id="IPR000182">
    <property type="entry name" value="GNAT_dom"/>
</dbReference>
<dbReference type="OrthoDB" id="9786032at2"/>
<protein>
    <recommendedName>
        <fullName evidence="1">N-acetyltransferase domain-containing protein</fullName>
    </recommendedName>
</protein>
<dbReference type="CDD" id="cd04301">
    <property type="entry name" value="NAT_SF"/>
    <property type="match status" value="1"/>
</dbReference>
<evidence type="ECO:0000259" key="1">
    <source>
        <dbReference type="PROSITE" id="PS51186"/>
    </source>
</evidence>